<proteinExistence type="predicted"/>
<feature type="signal peptide" evidence="1">
    <location>
        <begin position="1"/>
        <end position="23"/>
    </location>
</feature>
<accession>A0A8J6NCX9</accession>
<dbReference type="InterPro" id="IPR013766">
    <property type="entry name" value="Thioredoxin_domain"/>
</dbReference>
<keyword evidence="1" id="KW-0732">Signal</keyword>
<organism evidence="3 4">
    <name type="scientific">Candidatus Desulfobia pelagia</name>
    <dbReference type="NCBI Taxonomy" id="2841692"/>
    <lineage>
        <taxon>Bacteria</taxon>
        <taxon>Pseudomonadati</taxon>
        <taxon>Thermodesulfobacteriota</taxon>
        <taxon>Desulfobulbia</taxon>
        <taxon>Desulfobulbales</taxon>
        <taxon>Desulfobulbaceae</taxon>
        <taxon>Candidatus Desulfobia</taxon>
    </lineage>
</organism>
<dbReference type="Pfam" id="PF00085">
    <property type="entry name" value="Thioredoxin"/>
    <property type="match status" value="1"/>
</dbReference>
<evidence type="ECO:0000313" key="4">
    <source>
        <dbReference type="Proteomes" id="UP000614424"/>
    </source>
</evidence>
<comment type="caution">
    <text evidence="3">The sequence shown here is derived from an EMBL/GenBank/DDBJ whole genome shotgun (WGS) entry which is preliminary data.</text>
</comment>
<gene>
    <name evidence="3" type="ORF">H8E41_00465</name>
</gene>
<dbReference type="EMBL" id="JACNJZ010000025">
    <property type="protein sequence ID" value="MBC8316348.1"/>
    <property type="molecule type" value="Genomic_DNA"/>
</dbReference>
<dbReference type="Gene3D" id="3.40.30.10">
    <property type="entry name" value="Glutaredoxin"/>
    <property type="match status" value="1"/>
</dbReference>
<evidence type="ECO:0000259" key="2">
    <source>
        <dbReference type="PROSITE" id="PS51352"/>
    </source>
</evidence>
<dbReference type="Proteomes" id="UP000614424">
    <property type="component" value="Unassembled WGS sequence"/>
</dbReference>
<feature type="chain" id="PRO_5035329579" description="Thioredoxin domain-containing protein" evidence="1">
    <location>
        <begin position="24"/>
        <end position="143"/>
    </location>
</feature>
<dbReference type="CDD" id="cd02947">
    <property type="entry name" value="TRX_family"/>
    <property type="match status" value="1"/>
</dbReference>
<dbReference type="PROSITE" id="PS51257">
    <property type="entry name" value="PROKAR_LIPOPROTEIN"/>
    <property type="match status" value="1"/>
</dbReference>
<dbReference type="SUPFAM" id="SSF52833">
    <property type="entry name" value="Thioredoxin-like"/>
    <property type="match status" value="1"/>
</dbReference>
<name>A0A8J6NCX9_9BACT</name>
<dbReference type="PROSITE" id="PS51352">
    <property type="entry name" value="THIOREDOXIN_2"/>
    <property type="match status" value="1"/>
</dbReference>
<protein>
    <recommendedName>
        <fullName evidence="2">Thioredoxin domain-containing protein</fullName>
    </recommendedName>
</protein>
<feature type="domain" description="Thioredoxin" evidence="2">
    <location>
        <begin position="17"/>
        <end position="142"/>
    </location>
</feature>
<dbReference type="InterPro" id="IPR036249">
    <property type="entry name" value="Thioredoxin-like_sf"/>
</dbReference>
<reference evidence="3 4" key="1">
    <citation type="submission" date="2020-08" db="EMBL/GenBank/DDBJ databases">
        <title>Bridging the membrane lipid divide: bacteria of the FCB group superphylum have the potential to synthesize archaeal ether lipids.</title>
        <authorList>
            <person name="Villanueva L."/>
            <person name="Von Meijenfeldt F.A.B."/>
            <person name="Westbye A.B."/>
            <person name="Yadav S."/>
            <person name="Hopmans E.C."/>
            <person name="Dutilh B.E."/>
            <person name="Sinninghe Damste J.S."/>
        </authorList>
    </citation>
    <scope>NUCLEOTIDE SEQUENCE [LARGE SCALE GENOMIC DNA]</scope>
    <source>
        <strain evidence="3">NIOZ-UU47</strain>
    </source>
</reference>
<dbReference type="AlphaFoldDB" id="A0A8J6NCX9"/>
<evidence type="ECO:0000256" key="1">
    <source>
        <dbReference type="SAM" id="SignalP"/>
    </source>
</evidence>
<sequence length="143" mass="15520">MIRNITLTLLLALTFGCSTEQPAADSSSPATTNSPHIASASNQAEAITSANFDLIFFLDPNGGPCKMQDAILLDMSEELKGKVNIKYVQTTVPDDRNIFYHYGIRALPTLLLADSSGKEIKRMPPGVKNADNIRALIQSLPRT</sequence>
<evidence type="ECO:0000313" key="3">
    <source>
        <dbReference type="EMBL" id="MBC8316348.1"/>
    </source>
</evidence>